<accession>A0ABN9PVI9</accession>
<evidence type="ECO:0000313" key="2">
    <source>
        <dbReference type="Proteomes" id="UP001189429"/>
    </source>
</evidence>
<protein>
    <submittedName>
        <fullName evidence="1">Uncharacterized protein</fullName>
    </submittedName>
</protein>
<name>A0ABN9PVI9_9DINO</name>
<dbReference type="EMBL" id="CAUYUJ010001466">
    <property type="protein sequence ID" value="CAK0796077.1"/>
    <property type="molecule type" value="Genomic_DNA"/>
</dbReference>
<comment type="caution">
    <text evidence="1">The sequence shown here is derived from an EMBL/GenBank/DDBJ whole genome shotgun (WGS) entry which is preliminary data.</text>
</comment>
<sequence length="102" mass="11203">MSAEQELESKDKGKTSVVKALQEIDEIAPRTEIPTAKRVRHFSPEKKTVISEAPSTLAADDYSAYANSIGFDQDSQLEFDVSHMYPGSQDLGAPPTETQQCN</sequence>
<proteinExistence type="predicted"/>
<reference evidence="1" key="1">
    <citation type="submission" date="2023-10" db="EMBL/GenBank/DDBJ databases">
        <authorList>
            <person name="Chen Y."/>
            <person name="Shah S."/>
            <person name="Dougan E. K."/>
            <person name="Thang M."/>
            <person name="Chan C."/>
        </authorList>
    </citation>
    <scope>NUCLEOTIDE SEQUENCE [LARGE SCALE GENOMIC DNA]</scope>
</reference>
<gene>
    <name evidence="1" type="ORF">PCOR1329_LOCUS5552</name>
</gene>
<dbReference type="Proteomes" id="UP001189429">
    <property type="component" value="Unassembled WGS sequence"/>
</dbReference>
<organism evidence="1 2">
    <name type="scientific">Prorocentrum cordatum</name>
    <dbReference type="NCBI Taxonomy" id="2364126"/>
    <lineage>
        <taxon>Eukaryota</taxon>
        <taxon>Sar</taxon>
        <taxon>Alveolata</taxon>
        <taxon>Dinophyceae</taxon>
        <taxon>Prorocentrales</taxon>
        <taxon>Prorocentraceae</taxon>
        <taxon>Prorocentrum</taxon>
    </lineage>
</organism>
<keyword evidence="2" id="KW-1185">Reference proteome</keyword>
<evidence type="ECO:0000313" key="1">
    <source>
        <dbReference type="EMBL" id="CAK0796077.1"/>
    </source>
</evidence>